<evidence type="ECO:0008006" key="3">
    <source>
        <dbReference type="Google" id="ProtNLM"/>
    </source>
</evidence>
<proteinExistence type="predicted"/>
<accession>A0ABV2K2D7</accession>
<evidence type="ECO:0000313" key="2">
    <source>
        <dbReference type="Proteomes" id="UP001549184"/>
    </source>
</evidence>
<sequence length="266" mass="29551">MSAAIAVSFVVRPANADTPDPWDGNWHGSITPYAWLPGVKATTRFSLPSGSQVVTKSNKDILNNLSGAFMLEGILRKGRWGLYGDVDWVDFTNQKGRITSIGGDRIGAGADLNTRWGLKGGMVTLAGLYTIGHSSQGYVDLLLGMRYLWTKGNLNWNFGLTGNGGRVDIQDSGHLHNQMHVTDAIIGVRGHWTPFPDRHWYMPYYIDVGTGDSDSTYQLTAGVGYAFHWGDIALVYRQIKYRQDDNSKFLRDIELDGPAINFTWNF</sequence>
<dbReference type="Proteomes" id="UP001549184">
    <property type="component" value="Unassembled WGS sequence"/>
</dbReference>
<comment type="caution">
    <text evidence="1">The sequence shown here is derived from an EMBL/GenBank/DDBJ whole genome shotgun (WGS) entry which is preliminary data.</text>
</comment>
<protein>
    <recommendedName>
        <fullName evidence="3">Outer membrane protein beta-barrel domain-containing protein</fullName>
    </recommendedName>
</protein>
<keyword evidence="2" id="KW-1185">Reference proteome</keyword>
<dbReference type="RefSeq" id="WP_354016112.1">
    <property type="nucleotide sequence ID" value="NZ_JBEPMU010000009.1"/>
</dbReference>
<name>A0ABV2K2D7_9GAMM</name>
<evidence type="ECO:0000313" key="1">
    <source>
        <dbReference type="EMBL" id="MET3654775.1"/>
    </source>
</evidence>
<reference evidence="1 2" key="1">
    <citation type="submission" date="2024-06" db="EMBL/GenBank/DDBJ databases">
        <title>Sorghum-associated microbial communities from plants grown in Nebraska, USA.</title>
        <authorList>
            <person name="Schachtman D."/>
        </authorList>
    </citation>
    <scope>NUCLEOTIDE SEQUENCE [LARGE SCALE GENOMIC DNA]</scope>
    <source>
        <strain evidence="1 2">1073</strain>
    </source>
</reference>
<dbReference type="EMBL" id="JBEPMU010000009">
    <property type="protein sequence ID" value="MET3654775.1"/>
    <property type="molecule type" value="Genomic_DNA"/>
</dbReference>
<gene>
    <name evidence="1" type="ORF">ABIC75_004523</name>
</gene>
<organism evidence="1 2">
    <name type="scientific">Dyella japonica</name>
    <dbReference type="NCBI Taxonomy" id="231455"/>
    <lineage>
        <taxon>Bacteria</taxon>
        <taxon>Pseudomonadati</taxon>
        <taxon>Pseudomonadota</taxon>
        <taxon>Gammaproteobacteria</taxon>
        <taxon>Lysobacterales</taxon>
        <taxon>Rhodanobacteraceae</taxon>
        <taxon>Dyella</taxon>
    </lineage>
</organism>